<reference evidence="3 4" key="1">
    <citation type="journal article" date="2012" name="J. Bacteriol.">
        <title>Genome Sequence of the Protease-Producing Bacterium Rheinheimera nanhaiensis E407-8T, Isolated from Deep-Sea Sediment of the South China Sea.</title>
        <authorList>
            <person name="Zhang X.-Y."/>
            <person name="Zhang Y.-J."/>
            <person name="Qin Q.-L."/>
            <person name="Xie B.-B."/>
            <person name="Chen X.-L."/>
            <person name="Zhou B.-C."/>
            <person name="Zhang Y.-Z."/>
        </authorList>
    </citation>
    <scope>NUCLEOTIDE SEQUENCE [LARGE SCALE GENOMIC DNA]</scope>
    <source>
        <strain evidence="3 4">E407-8</strain>
    </source>
</reference>
<dbReference type="EMBL" id="BAFK01000001">
    <property type="protein sequence ID" value="GAB57164.1"/>
    <property type="molecule type" value="Genomic_DNA"/>
</dbReference>
<feature type="chain" id="PRO_5003638555" evidence="2">
    <location>
        <begin position="25"/>
        <end position="290"/>
    </location>
</feature>
<dbReference type="STRING" id="562729.RNAN_0127"/>
<feature type="region of interest" description="Disordered" evidence="1">
    <location>
        <begin position="188"/>
        <end position="207"/>
    </location>
</feature>
<gene>
    <name evidence="3" type="ORF">RNAN_0127</name>
</gene>
<feature type="compositionally biased region" description="Low complexity" evidence="1">
    <location>
        <begin position="188"/>
        <end position="203"/>
    </location>
</feature>
<feature type="signal peptide" evidence="2">
    <location>
        <begin position="1"/>
        <end position="24"/>
    </location>
</feature>
<dbReference type="Proteomes" id="UP000004374">
    <property type="component" value="Unassembled WGS sequence"/>
</dbReference>
<dbReference type="AlphaFoldDB" id="I1DSY6"/>
<accession>I1DSY6</accession>
<evidence type="ECO:0000256" key="2">
    <source>
        <dbReference type="SAM" id="SignalP"/>
    </source>
</evidence>
<keyword evidence="2" id="KW-0732">Signal</keyword>
<sequence length="290" mass="32860">MTFLRPTLLALTSAALLGYSTHSAADVAPQLKKNADILQTILQTAFSNTEQARLTSLQSSYLAGQGLLFQANSKLGASHIFQFNDARVPVAPPAPLPGGQFEFELDSEQLTIITEQAEEMAELAQQQFRQHHRLFEQQRAIERELRDAEREKRDLEFSQTLTKLDKEQQQELTQLQEKTKQLQQKLAEAAKQAEQSREQLAQQRAKRQAEQQQQTAALVKTVGEQFSQVLCDYGASLRQLPENEHVTLQLNSRSDAGRYYWVIKKADINQCMTGKIKAADLLAKAKRYQF</sequence>
<evidence type="ECO:0000313" key="4">
    <source>
        <dbReference type="Proteomes" id="UP000004374"/>
    </source>
</evidence>
<name>I1DSY6_9GAMM</name>
<comment type="caution">
    <text evidence="3">The sequence shown here is derived from an EMBL/GenBank/DDBJ whole genome shotgun (WGS) entry which is preliminary data.</text>
</comment>
<evidence type="ECO:0000256" key="1">
    <source>
        <dbReference type="SAM" id="MobiDB-lite"/>
    </source>
</evidence>
<protein>
    <submittedName>
        <fullName evidence="3">Uncharacterized protein</fullName>
    </submittedName>
</protein>
<keyword evidence="4" id="KW-1185">Reference proteome</keyword>
<evidence type="ECO:0000313" key="3">
    <source>
        <dbReference type="EMBL" id="GAB57164.1"/>
    </source>
</evidence>
<dbReference type="RefSeq" id="WP_008217671.1">
    <property type="nucleotide sequence ID" value="NZ_BAFK01000001.1"/>
</dbReference>
<proteinExistence type="predicted"/>
<dbReference type="OrthoDB" id="7061952at2"/>
<organism evidence="3 4">
    <name type="scientific">Rheinheimera nanhaiensis E407-8</name>
    <dbReference type="NCBI Taxonomy" id="562729"/>
    <lineage>
        <taxon>Bacteria</taxon>
        <taxon>Pseudomonadati</taxon>
        <taxon>Pseudomonadota</taxon>
        <taxon>Gammaproteobacteria</taxon>
        <taxon>Chromatiales</taxon>
        <taxon>Chromatiaceae</taxon>
        <taxon>Rheinheimera</taxon>
    </lineage>
</organism>